<feature type="non-terminal residue" evidence="2">
    <location>
        <position position="1"/>
    </location>
</feature>
<proteinExistence type="predicted"/>
<feature type="compositionally biased region" description="Basic residues" evidence="1">
    <location>
        <begin position="321"/>
        <end position="332"/>
    </location>
</feature>
<sequence length="364" mass="40951">ADEGEFGNKKKEEPIILSMPGIEHSKNIEGKWQIPDLGSHKVLSTSEIDYFLGHAGEVKIPKIGKFIDGNKEVRDGTTVLHFNYIADDGRKCTVTIEVDNESGSSRTKWSCLREVTNWVQDGGESEDNKKEEGKLMSLSPSEIAEFQRHAGEWKIPRIKMFIGGDRMVRDGITVSHYVYVTDEDGEKRCTVTVEEDNKSGSSKRKWTCLKKITNWVTDEGQSENKNKQNQGTSQWVLMPGTEDSKNLDLGMDLDGSHKVFTMPGIDNSNKIEGKWQIPEIGINLGSHKVLPSSGSKDSTKTEGQWKFPTLGIFGSQKLKNHKLRTPQRRRGHGSFPKSEFSDPKNCESQKLGNPQRLREIGRFL</sequence>
<dbReference type="AlphaFoldDB" id="A0A0K8SXN6"/>
<protein>
    <submittedName>
        <fullName evidence="2">Uncharacterized protein</fullName>
    </submittedName>
</protein>
<evidence type="ECO:0000256" key="1">
    <source>
        <dbReference type="SAM" id="MobiDB-lite"/>
    </source>
</evidence>
<feature type="region of interest" description="Disordered" evidence="1">
    <location>
        <begin position="321"/>
        <end position="355"/>
    </location>
</feature>
<accession>A0A0K8SXN6</accession>
<dbReference type="EMBL" id="GBRD01007870">
    <property type="protein sequence ID" value="JAG57951.1"/>
    <property type="molecule type" value="Transcribed_RNA"/>
</dbReference>
<feature type="non-terminal residue" evidence="2">
    <location>
        <position position="364"/>
    </location>
</feature>
<name>A0A0K8SXN6_LYGHE</name>
<evidence type="ECO:0000313" key="2">
    <source>
        <dbReference type="EMBL" id="JAG57951.1"/>
    </source>
</evidence>
<reference evidence="2" key="1">
    <citation type="submission" date="2014-09" db="EMBL/GenBank/DDBJ databases">
        <authorList>
            <person name="Magalhaes I.L.F."/>
            <person name="Oliveira U."/>
            <person name="Santos F.R."/>
            <person name="Vidigal T.H.D.A."/>
            <person name="Brescovit A.D."/>
            <person name="Santos A.J."/>
        </authorList>
    </citation>
    <scope>NUCLEOTIDE SEQUENCE</scope>
</reference>
<organism evidence="2">
    <name type="scientific">Lygus hesperus</name>
    <name type="common">Western plant bug</name>
    <dbReference type="NCBI Taxonomy" id="30085"/>
    <lineage>
        <taxon>Eukaryota</taxon>
        <taxon>Metazoa</taxon>
        <taxon>Ecdysozoa</taxon>
        <taxon>Arthropoda</taxon>
        <taxon>Hexapoda</taxon>
        <taxon>Insecta</taxon>
        <taxon>Pterygota</taxon>
        <taxon>Neoptera</taxon>
        <taxon>Paraneoptera</taxon>
        <taxon>Hemiptera</taxon>
        <taxon>Heteroptera</taxon>
        <taxon>Panheteroptera</taxon>
        <taxon>Cimicomorpha</taxon>
        <taxon>Miridae</taxon>
        <taxon>Mirini</taxon>
        <taxon>Lygus</taxon>
    </lineage>
</organism>